<dbReference type="Proteomes" id="UP000219338">
    <property type="component" value="Unassembled WGS sequence"/>
</dbReference>
<proteinExistence type="predicted"/>
<evidence type="ECO:0000313" key="2">
    <source>
        <dbReference type="Proteomes" id="UP000219338"/>
    </source>
</evidence>
<sequence length="193" mass="21525">MTNKSSDIVFLSDRTVTYFGENYDVKDPVAELEYYDQLVGFRRVWHCDRSLSVGESFDVTLPTLAKPEGGHELPPFSHNGGDYMLVVTKVLQHFLKSEAHWSLVCTADVRTQASDKTCGTVVLKIFQILPLPVISRAPFSVALASKKLAGCEDYAYSELKDLQGTALLYYYGKHKFCLACDALAIYSQPSLIP</sequence>
<keyword evidence="2" id="KW-1185">Reference proteome</keyword>
<dbReference type="EMBL" id="FUEG01000028">
    <property type="protein sequence ID" value="SJL15301.1"/>
    <property type="molecule type" value="Genomic_DNA"/>
</dbReference>
<dbReference type="OrthoDB" id="3138711at2759"/>
<accession>A0A284S2Q7</accession>
<organism evidence="1 2">
    <name type="scientific">Armillaria ostoyae</name>
    <name type="common">Armillaria root rot fungus</name>
    <dbReference type="NCBI Taxonomy" id="47428"/>
    <lineage>
        <taxon>Eukaryota</taxon>
        <taxon>Fungi</taxon>
        <taxon>Dikarya</taxon>
        <taxon>Basidiomycota</taxon>
        <taxon>Agaricomycotina</taxon>
        <taxon>Agaricomycetes</taxon>
        <taxon>Agaricomycetidae</taxon>
        <taxon>Agaricales</taxon>
        <taxon>Marasmiineae</taxon>
        <taxon>Physalacriaceae</taxon>
        <taxon>Armillaria</taxon>
    </lineage>
</organism>
<evidence type="ECO:0000313" key="1">
    <source>
        <dbReference type="EMBL" id="SJL15301.1"/>
    </source>
</evidence>
<dbReference type="AlphaFoldDB" id="A0A284S2Q7"/>
<gene>
    <name evidence="1" type="ORF">ARMOST_18794</name>
</gene>
<protein>
    <submittedName>
        <fullName evidence="1">Uncharacterized protein</fullName>
    </submittedName>
</protein>
<name>A0A284S2Q7_ARMOS</name>
<reference evidence="2" key="1">
    <citation type="journal article" date="2017" name="Nat. Ecol. Evol.">
        <title>Genome expansion and lineage-specific genetic innovations in the forest pathogenic fungi Armillaria.</title>
        <authorList>
            <person name="Sipos G."/>
            <person name="Prasanna A.N."/>
            <person name="Walter M.C."/>
            <person name="O'Connor E."/>
            <person name="Balint B."/>
            <person name="Krizsan K."/>
            <person name="Kiss B."/>
            <person name="Hess J."/>
            <person name="Varga T."/>
            <person name="Slot J."/>
            <person name="Riley R."/>
            <person name="Boka B."/>
            <person name="Rigling D."/>
            <person name="Barry K."/>
            <person name="Lee J."/>
            <person name="Mihaltcheva S."/>
            <person name="LaButti K."/>
            <person name="Lipzen A."/>
            <person name="Waldron R."/>
            <person name="Moloney N.M."/>
            <person name="Sperisen C."/>
            <person name="Kredics L."/>
            <person name="Vagvoelgyi C."/>
            <person name="Patrignani A."/>
            <person name="Fitzpatrick D."/>
            <person name="Nagy I."/>
            <person name="Doyle S."/>
            <person name="Anderson J.B."/>
            <person name="Grigoriev I.V."/>
            <person name="Gueldener U."/>
            <person name="Muensterkoetter M."/>
            <person name="Nagy L.G."/>
        </authorList>
    </citation>
    <scope>NUCLEOTIDE SEQUENCE [LARGE SCALE GENOMIC DNA]</scope>
    <source>
        <strain evidence="2">C18/9</strain>
    </source>
</reference>